<dbReference type="HOGENOM" id="CLU_2950853_0_0_9"/>
<dbReference type="AlphaFoldDB" id="W8Y6N2"/>
<reference evidence="1" key="1">
    <citation type="submission" date="2014-01" db="EMBL/GenBank/DDBJ databases">
        <title>Draft genome sequence of highly nematicidal Bacillus thuringiensis DB27.</title>
        <authorList>
            <person name="Iatsenko I."/>
            <person name="Pickard D."/>
            <person name="Corton C."/>
            <person name="Dougan G."/>
            <person name="Sommer R.J."/>
        </authorList>
    </citation>
    <scope>NUCLEOTIDE SEQUENCE [LARGE SCALE GENOMIC DNA]</scope>
    <source>
        <strain evidence="1">DB27</strain>
    </source>
</reference>
<name>W8Y6N2_BACTU</name>
<dbReference type="EMBL" id="HG810016">
    <property type="protein sequence ID" value="CDN34337.1"/>
    <property type="molecule type" value="Genomic_DNA"/>
</dbReference>
<accession>W8Y6N2</accession>
<sequence>MSYKIQKSQPFTISDLRKLEEKRKTNFSSTTYYSCPNGNGRIYNGGRSGHTWYASSKRC</sequence>
<dbReference type="Proteomes" id="UP000030682">
    <property type="component" value="Unassembled WGS sequence"/>
</dbReference>
<organism evidence="1">
    <name type="scientific">Bacillus thuringiensis DB27</name>
    <dbReference type="NCBI Taxonomy" id="1431339"/>
    <lineage>
        <taxon>Bacteria</taxon>
        <taxon>Bacillati</taxon>
        <taxon>Bacillota</taxon>
        <taxon>Bacilli</taxon>
        <taxon>Bacillales</taxon>
        <taxon>Bacillaceae</taxon>
        <taxon>Bacillus</taxon>
        <taxon>Bacillus cereus group</taxon>
    </lineage>
</organism>
<dbReference type="RefSeq" id="WP_155251465.1">
    <property type="nucleotide sequence ID" value="NZ_HG810016.1"/>
</dbReference>
<protein>
    <submittedName>
        <fullName evidence="1">Uncharacterized protein</fullName>
    </submittedName>
</protein>
<evidence type="ECO:0000313" key="1">
    <source>
        <dbReference type="EMBL" id="CDN34337.1"/>
    </source>
</evidence>
<gene>
    <name evidence="1" type="ORF">BTDB27_000679</name>
</gene>
<reference evidence="1" key="2">
    <citation type="submission" date="2014-01" db="EMBL/GenBank/DDBJ databases">
        <authorList>
            <person name="Aslett M."/>
        </authorList>
    </citation>
    <scope>NUCLEOTIDE SEQUENCE [LARGE SCALE GENOMIC DNA]</scope>
    <source>
        <strain evidence="1">DB27</strain>
    </source>
</reference>
<proteinExistence type="predicted"/>